<protein>
    <submittedName>
        <fullName evidence="2">Uncharacterized protein</fullName>
    </submittedName>
</protein>
<sequence>MSVHPHPHLPAPSWPAAPGWAVTGRPADPEEAAFRAGAALAHLQGVMAQPGLPLTLWRDR</sequence>
<comment type="caution">
    <text evidence="2">The sequence shown here is derived from an EMBL/GenBank/DDBJ whole genome shotgun (WGS) entry which is preliminary data.</text>
</comment>
<dbReference type="EMBL" id="JAMYXC010000029">
    <property type="protein sequence ID" value="MCP1167396.1"/>
    <property type="molecule type" value="Genomic_DNA"/>
</dbReference>
<name>A0A9X2FMP0_9RHOB</name>
<gene>
    <name evidence="2" type="ORF">NHG85_02450</name>
</gene>
<organism evidence="2 3">
    <name type="scientific">Limimaricola litoreus</name>
    <dbReference type="NCBI Taxonomy" id="2955316"/>
    <lineage>
        <taxon>Bacteria</taxon>
        <taxon>Pseudomonadati</taxon>
        <taxon>Pseudomonadota</taxon>
        <taxon>Alphaproteobacteria</taxon>
        <taxon>Rhodobacterales</taxon>
        <taxon>Paracoccaceae</taxon>
        <taxon>Limimaricola</taxon>
    </lineage>
</organism>
<evidence type="ECO:0000313" key="2">
    <source>
        <dbReference type="EMBL" id="MCP1167396.1"/>
    </source>
</evidence>
<feature type="non-terminal residue" evidence="2">
    <location>
        <position position="60"/>
    </location>
</feature>
<proteinExistence type="predicted"/>
<dbReference type="Pfam" id="PF07183">
    <property type="entry name" value="DUF1403"/>
    <property type="match status" value="1"/>
</dbReference>
<accession>A0A9X2FMP0</accession>
<evidence type="ECO:0000313" key="3">
    <source>
        <dbReference type="Proteomes" id="UP001139477"/>
    </source>
</evidence>
<dbReference type="Proteomes" id="UP001139477">
    <property type="component" value="Unassembled WGS sequence"/>
</dbReference>
<feature type="region of interest" description="Disordered" evidence="1">
    <location>
        <begin position="1"/>
        <end position="26"/>
    </location>
</feature>
<dbReference type="AlphaFoldDB" id="A0A9X2FMP0"/>
<dbReference type="InterPro" id="IPR009843">
    <property type="entry name" value="DUF1403"/>
</dbReference>
<reference evidence="2" key="1">
    <citation type="submission" date="2022-06" db="EMBL/GenBank/DDBJ databases">
        <title>Limimaricola sediminis sp. nov., isolated from an intertidal sediment.</title>
        <authorList>
            <person name="Shao X."/>
        </authorList>
    </citation>
    <scope>NUCLEOTIDE SEQUENCE</scope>
    <source>
        <strain evidence="2">ASW11-118</strain>
    </source>
</reference>
<evidence type="ECO:0000256" key="1">
    <source>
        <dbReference type="SAM" id="MobiDB-lite"/>
    </source>
</evidence>
<keyword evidence="3" id="KW-1185">Reference proteome</keyword>
<dbReference type="RefSeq" id="WP_370362959.1">
    <property type="nucleotide sequence ID" value="NZ_JAMYXC010000029.1"/>
</dbReference>